<feature type="region of interest" description="Disordered" evidence="1">
    <location>
        <begin position="1"/>
        <end position="37"/>
    </location>
</feature>
<evidence type="ECO:0000256" key="1">
    <source>
        <dbReference type="SAM" id="MobiDB-lite"/>
    </source>
</evidence>
<evidence type="ECO:0000313" key="3">
    <source>
        <dbReference type="Proteomes" id="UP001596139"/>
    </source>
</evidence>
<sequence length="283" mass="31793">MHPHPASRHWDGSPRHTQPRRSLRVAPTSPSRLLRAGQSGRCRACGNRLEWYPRSDDRHRPIALHPAEAPTAAVPASCHWHLSCGTAYRHGDGSAWCRLPHAVLCPHRTTTRLTPHVEDLRRQLALRTRRLLDTGAFTPRPAAAPTAPAAPCRPTRPILQLLSIRYLAAHPVDAIRCVAQTRHRHRCPHPVLAPAFPGTWRLLPTGPAHGQLMLPDQAMAVYDLGHLPYDEQLRWRAQRCPTHATSPGAADLALPEWEVFDPLTHHQHLHQRLPTTRRRAGRS</sequence>
<comment type="caution">
    <text evidence="2">The sequence shown here is derived from an EMBL/GenBank/DDBJ whole genome shotgun (WGS) entry which is preliminary data.</text>
</comment>
<proteinExistence type="predicted"/>
<name>A0ABW1MN13_9ACTN</name>
<dbReference type="EMBL" id="JBHSPX010000004">
    <property type="protein sequence ID" value="MFC6064347.1"/>
    <property type="molecule type" value="Genomic_DNA"/>
</dbReference>
<gene>
    <name evidence="2" type="ORF">ACFP4F_17590</name>
</gene>
<reference evidence="3" key="1">
    <citation type="journal article" date="2019" name="Int. J. Syst. Evol. Microbiol.">
        <title>The Global Catalogue of Microorganisms (GCM) 10K type strain sequencing project: providing services to taxonomists for standard genome sequencing and annotation.</title>
        <authorList>
            <consortium name="The Broad Institute Genomics Platform"/>
            <consortium name="The Broad Institute Genome Sequencing Center for Infectious Disease"/>
            <person name="Wu L."/>
            <person name="Ma J."/>
        </authorList>
    </citation>
    <scope>NUCLEOTIDE SEQUENCE [LARGE SCALE GENOMIC DNA]</scope>
    <source>
        <strain evidence="3">CGMCC 1.15180</strain>
    </source>
</reference>
<keyword evidence="3" id="KW-1185">Reference proteome</keyword>
<evidence type="ECO:0000313" key="2">
    <source>
        <dbReference type="EMBL" id="MFC6064347.1"/>
    </source>
</evidence>
<organism evidence="2 3">
    <name type="scientific">Streptomyces ochraceiscleroticus</name>
    <dbReference type="NCBI Taxonomy" id="47761"/>
    <lineage>
        <taxon>Bacteria</taxon>
        <taxon>Bacillati</taxon>
        <taxon>Actinomycetota</taxon>
        <taxon>Actinomycetes</taxon>
        <taxon>Kitasatosporales</taxon>
        <taxon>Streptomycetaceae</taxon>
        <taxon>Streptomyces</taxon>
    </lineage>
</organism>
<dbReference type="InterPro" id="IPR045729">
    <property type="entry name" value="DUF6083"/>
</dbReference>
<dbReference type="Proteomes" id="UP001596139">
    <property type="component" value="Unassembled WGS sequence"/>
</dbReference>
<accession>A0ABW1MN13</accession>
<protein>
    <submittedName>
        <fullName evidence="2">DUF6083 domain-containing protein</fullName>
    </submittedName>
</protein>
<dbReference type="Pfam" id="PF19561">
    <property type="entry name" value="DUF6083"/>
    <property type="match status" value="1"/>
</dbReference>
<dbReference type="RefSeq" id="WP_031063905.1">
    <property type="nucleotide sequence ID" value="NZ_JBHSPX010000004.1"/>
</dbReference>